<evidence type="ECO:0000256" key="1">
    <source>
        <dbReference type="ARBA" id="ARBA00022837"/>
    </source>
</evidence>
<accession>A0ABN9VXM9</accession>
<feature type="non-terminal residue" evidence="4">
    <location>
        <position position="131"/>
    </location>
</feature>
<dbReference type="SUPFAM" id="SSF47473">
    <property type="entry name" value="EF-hand"/>
    <property type="match status" value="1"/>
</dbReference>
<gene>
    <name evidence="4" type="ORF">PCOR1329_LOCUS61400</name>
</gene>
<evidence type="ECO:0000256" key="2">
    <source>
        <dbReference type="SAM" id="MobiDB-lite"/>
    </source>
</evidence>
<evidence type="ECO:0000313" key="5">
    <source>
        <dbReference type="Proteomes" id="UP001189429"/>
    </source>
</evidence>
<comment type="caution">
    <text evidence="4">The sequence shown here is derived from an EMBL/GenBank/DDBJ whole genome shotgun (WGS) entry which is preliminary data.</text>
</comment>
<dbReference type="PROSITE" id="PS00018">
    <property type="entry name" value="EF_HAND_1"/>
    <property type="match status" value="1"/>
</dbReference>
<keyword evidence="5" id="KW-1185">Reference proteome</keyword>
<dbReference type="Proteomes" id="UP001189429">
    <property type="component" value="Unassembled WGS sequence"/>
</dbReference>
<reference evidence="4" key="1">
    <citation type="submission" date="2023-10" db="EMBL/GenBank/DDBJ databases">
        <authorList>
            <person name="Chen Y."/>
            <person name="Shah S."/>
            <person name="Dougan E. K."/>
            <person name="Thang M."/>
            <person name="Chan C."/>
        </authorList>
    </citation>
    <scope>NUCLEOTIDE SEQUENCE [LARGE SCALE GENOMIC DNA]</scope>
</reference>
<proteinExistence type="predicted"/>
<dbReference type="InterPro" id="IPR011992">
    <property type="entry name" value="EF-hand-dom_pair"/>
</dbReference>
<dbReference type="EMBL" id="CAUYUJ010017725">
    <property type="protein sequence ID" value="CAK0877292.1"/>
    <property type="molecule type" value="Genomic_DNA"/>
</dbReference>
<evidence type="ECO:0000313" key="4">
    <source>
        <dbReference type="EMBL" id="CAK0877292.1"/>
    </source>
</evidence>
<organism evidence="4 5">
    <name type="scientific">Prorocentrum cordatum</name>
    <dbReference type="NCBI Taxonomy" id="2364126"/>
    <lineage>
        <taxon>Eukaryota</taxon>
        <taxon>Sar</taxon>
        <taxon>Alveolata</taxon>
        <taxon>Dinophyceae</taxon>
        <taxon>Prorocentrales</taxon>
        <taxon>Prorocentraceae</taxon>
        <taxon>Prorocentrum</taxon>
    </lineage>
</organism>
<feature type="non-terminal residue" evidence="4">
    <location>
        <position position="1"/>
    </location>
</feature>
<keyword evidence="1" id="KW-0106">Calcium</keyword>
<dbReference type="Gene3D" id="1.10.238.10">
    <property type="entry name" value="EF-hand"/>
    <property type="match status" value="1"/>
</dbReference>
<dbReference type="InterPro" id="IPR002048">
    <property type="entry name" value="EF_hand_dom"/>
</dbReference>
<evidence type="ECO:0000259" key="3">
    <source>
        <dbReference type="PROSITE" id="PS50222"/>
    </source>
</evidence>
<feature type="region of interest" description="Disordered" evidence="2">
    <location>
        <begin position="107"/>
        <end position="131"/>
    </location>
</feature>
<dbReference type="InterPro" id="IPR018247">
    <property type="entry name" value="EF_Hand_1_Ca_BS"/>
</dbReference>
<protein>
    <recommendedName>
        <fullName evidence="3">EF-hand domain-containing protein</fullName>
    </recommendedName>
</protein>
<name>A0ABN9VXM9_9DINO</name>
<dbReference type="PROSITE" id="PS50222">
    <property type="entry name" value="EF_HAND_2"/>
    <property type="match status" value="1"/>
</dbReference>
<feature type="compositionally biased region" description="Low complexity" evidence="2">
    <location>
        <begin position="107"/>
        <end position="118"/>
    </location>
</feature>
<feature type="domain" description="EF-hand" evidence="3">
    <location>
        <begin position="7"/>
        <end position="42"/>
    </location>
</feature>
<sequence>VYHELLDKDARMTEALMQFDKDGDGLVDTAEMIAAMDGLDTSLSKAQRDLLVHAVFQDERGGIPVGAFFSRLSVVFRHAAVALQPSAALQQDRLLDEALQKISSVVSAAPLSRSPSSPEGAFSPSRRAHTV</sequence>